<dbReference type="AlphaFoldDB" id="A0A0A0LQH9"/>
<sequence>MFTLWDYTKLPLSSLHGSVELSLGLLIKLTLWDHRATTSILWLTSWVHQALTRLASIHSLHGSTH</sequence>
<dbReference type="Proteomes" id="UP000029981">
    <property type="component" value="Chromosome 2"/>
</dbReference>
<organism evidence="1 2">
    <name type="scientific">Cucumis sativus</name>
    <name type="common">Cucumber</name>
    <dbReference type="NCBI Taxonomy" id="3659"/>
    <lineage>
        <taxon>Eukaryota</taxon>
        <taxon>Viridiplantae</taxon>
        <taxon>Streptophyta</taxon>
        <taxon>Embryophyta</taxon>
        <taxon>Tracheophyta</taxon>
        <taxon>Spermatophyta</taxon>
        <taxon>Magnoliopsida</taxon>
        <taxon>eudicotyledons</taxon>
        <taxon>Gunneridae</taxon>
        <taxon>Pentapetalae</taxon>
        <taxon>rosids</taxon>
        <taxon>fabids</taxon>
        <taxon>Cucurbitales</taxon>
        <taxon>Cucurbitaceae</taxon>
        <taxon>Benincaseae</taxon>
        <taxon>Cucumis</taxon>
    </lineage>
</organism>
<reference evidence="1 2" key="3">
    <citation type="journal article" date="2010" name="BMC Genomics">
        <title>Transcriptome sequencing and comparative analysis of cucumber flowers with different sex types.</title>
        <authorList>
            <person name="Guo S."/>
            <person name="Zheng Y."/>
            <person name="Joung J.G."/>
            <person name="Liu S."/>
            <person name="Zhang Z."/>
            <person name="Crasta O.R."/>
            <person name="Sobral B.W."/>
            <person name="Xu Y."/>
            <person name="Huang S."/>
            <person name="Fei Z."/>
        </authorList>
    </citation>
    <scope>NUCLEOTIDE SEQUENCE [LARGE SCALE GENOMIC DNA]</scope>
    <source>
        <strain evidence="2">cv. 9930</strain>
    </source>
</reference>
<gene>
    <name evidence="1" type="ORF">Csa_2G384470</name>
</gene>
<protein>
    <submittedName>
        <fullName evidence="1">Uncharacterized protein</fullName>
    </submittedName>
</protein>
<keyword evidence="2" id="KW-1185">Reference proteome</keyword>
<name>A0A0A0LQH9_CUCSA</name>
<proteinExistence type="predicted"/>
<dbReference type="EMBL" id="CM002923">
    <property type="protein sequence ID" value="KGN63027.1"/>
    <property type="molecule type" value="Genomic_DNA"/>
</dbReference>
<reference evidence="1 2" key="4">
    <citation type="journal article" date="2011" name="BMC Genomics">
        <title>RNA-Seq improves annotation of protein-coding genes in the cucumber genome.</title>
        <authorList>
            <person name="Li Z."/>
            <person name="Zhang Z."/>
            <person name="Yan P."/>
            <person name="Huang S."/>
            <person name="Fei Z."/>
            <person name="Lin K."/>
        </authorList>
    </citation>
    <scope>NUCLEOTIDE SEQUENCE [LARGE SCALE GENOMIC DNA]</scope>
    <source>
        <strain evidence="2">cv. 9930</strain>
    </source>
</reference>
<dbReference type="Gramene" id="KGN63027">
    <property type="protein sequence ID" value="KGN63027"/>
    <property type="gene ID" value="Csa_2G384470"/>
</dbReference>
<evidence type="ECO:0000313" key="2">
    <source>
        <dbReference type="Proteomes" id="UP000029981"/>
    </source>
</evidence>
<evidence type="ECO:0000313" key="1">
    <source>
        <dbReference type="EMBL" id="KGN63027.1"/>
    </source>
</evidence>
<reference evidence="1 2" key="1">
    <citation type="journal article" date="2009" name="Nat. Genet.">
        <title>The genome of the cucumber, Cucumis sativus L.</title>
        <authorList>
            <person name="Huang S."/>
            <person name="Li R."/>
            <person name="Zhang Z."/>
            <person name="Li L."/>
            <person name="Gu X."/>
            <person name="Fan W."/>
            <person name="Lucas W.J."/>
            <person name="Wang X."/>
            <person name="Xie B."/>
            <person name="Ni P."/>
            <person name="Ren Y."/>
            <person name="Zhu H."/>
            <person name="Li J."/>
            <person name="Lin K."/>
            <person name="Jin W."/>
            <person name="Fei Z."/>
            <person name="Li G."/>
            <person name="Staub J."/>
            <person name="Kilian A."/>
            <person name="van der Vossen E.A."/>
            <person name="Wu Y."/>
            <person name="Guo J."/>
            <person name="He J."/>
            <person name="Jia Z."/>
            <person name="Ren Y."/>
            <person name="Tian G."/>
            <person name="Lu Y."/>
            <person name="Ruan J."/>
            <person name="Qian W."/>
            <person name="Wang M."/>
            <person name="Huang Q."/>
            <person name="Li B."/>
            <person name="Xuan Z."/>
            <person name="Cao J."/>
            <person name="Asan"/>
            <person name="Wu Z."/>
            <person name="Zhang J."/>
            <person name="Cai Q."/>
            <person name="Bai Y."/>
            <person name="Zhao B."/>
            <person name="Han Y."/>
            <person name="Li Y."/>
            <person name="Li X."/>
            <person name="Wang S."/>
            <person name="Shi Q."/>
            <person name="Liu S."/>
            <person name="Cho W.K."/>
            <person name="Kim J.Y."/>
            <person name="Xu Y."/>
            <person name="Heller-Uszynska K."/>
            <person name="Miao H."/>
            <person name="Cheng Z."/>
            <person name="Zhang S."/>
            <person name="Wu J."/>
            <person name="Yang Y."/>
            <person name="Kang H."/>
            <person name="Li M."/>
            <person name="Liang H."/>
            <person name="Ren X."/>
            <person name="Shi Z."/>
            <person name="Wen M."/>
            <person name="Jian M."/>
            <person name="Yang H."/>
            <person name="Zhang G."/>
            <person name="Yang Z."/>
            <person name="Chen R."/>
            <person name="Liu S."/>
            <person name="Li J."/>
            <person name="Ma L."/>
            <person name="Liu H."/>
            <person name="Zhou Y."/>
            <person name="Zhao J."/>
            <person name="Fang X."/>
            <person name="Li G."/>
            <person name="Fang L."/>
            <person name="Li Y."/>
            <person name="Liu D."/>
            <person name="Zheng H."/>
            <person name="Zhang Y."/>
            <person name="Qin N."/>
            <person name="Li Z."/>
            <person name="Yang G."/>
            <person name="Yang S."/>
            <person name="Bolund L."/>
            <person name="Kristiansen K."/>
            <person name="Zheng H."/>
            <person name="Li S."/>
            <person name="Zhang X."/>
            <person name="Yang H."/>
            <person name="Wang J."/>
            <person name="Sun R."/>
            <person name="Zhang B."/>
            <person name="Jiang S."/>
            <person name="Wang J."/>
            <person name="Du Y."/>
            <person name="Li S."/>
        </authorList>
    </citation>
    <scope>NUCLEOTIDE SEQUENCE [LARGE SCALE GENOMIC DNA]</scope>
    <source>
        <strain evidence="2">cv. 9930</strain>
    </source>
</reference>
<accession>A0A0A0LQH9</accession>
<reference evidence="1 2" key="2">
    <citation type="journal article" date="2009" name="PLoS ONE">
        <title>An integrated genetic and cytogenetic map of the cucumber genome.</title>
        <authorList>
            <person name="Ren Y."/>
            <person name="Zhang Z."/>
            <person name="Liu J."/>
            <person name="Staub J.E."/>
            <person name="Han Y."/>
            <person name="Cheng Z."/>
            <person name="Li X."/>
            <person name="Lu J."/>
            <person name="Miao H."/>
            <person name="Kang H."/>
            <person name="Xie B."/>
            <person name="Gu X."/>
            <person name="Wang X."/>
            <person name="Du Y."/>
            <person name="Jin W."/>
            <person name="Huang S."/>
        </authorList>
    </citation>
    <scope>NUCLEOTIDE SEQUENCE [LARGE SCALE GENOMIC DNA]</scope>
    <source>
        <strain evidence="2">cv. 9930</strain>
    </source>
</reference>